<evidence type="ECO:0000256" key="1">
    <source>
        <dbReference type="ARBA" id="ARBA00022630"/>
    </source>
</evidence>
<keyword evidence="2" id="KW-0560">Oxidoreductase</keyword>
<keyword evidence="1" id="KW-0285">Flavoprotein</keyword>
<feature type="region of interest" description="Disordered" evidence="3">
    <location>
        <begin position="213"/>
        <end position="234"/>
    </location>
</feature>
<dbReference type="Pfam" id="PF00070">
    <property type="entry name" value="Pyr_redox"/>
    <property type="match status" value="1"/>
</dbReference>
<gene>
    <name evidence="5" type="primary">trxB</name>
    <name evidence="5" type="ORF">GCM10010515_41490</name>
</gene>
<reference evidence="5" key="2">
    <citation type="submission" date="2020-09" db="EMBL/GenBank/DDBJ databases">
        <authorList>
            <person name="Sun Q."/>
            <person name="Ohkuma M."/>
        </authorList>
    </citation>
    <scope>NUCLEOTIDE SEQUENCE</scope>
    <source>
        <strain evidence="5">JCM 4956</strain>
    </source>
</reference>
<dbReference type="PRINTS" id="PR00469">
    <property type="entry name" value="PNDRDTASEII"/>
</dbReference>
<dbReference type="SUPFAM" id="SSF51905">
    <property type="entry name" value="FAD/NAD(P)-binding domain"/>
    <property type="match status" value="2"/>
</dbReference>
<sequence length="321" mass="34473">MGEFDDLITIGSGAGRIRRRPAFRTRFAGTAGVRRFVTAGGALINTIDVKNCPRFQSGIQDPDLTANMRSQAEGFGDELIPDHLVAADLYGDTKTITSATGAEHRATAVIGAAGSQHGELGLPNEDPLAGPAGSWCAICYGFVFKTRPSTGGGDTAVEEASLLARFDWSVTVVHRRGCLRASMVVEERTFADPRITFARDSTAVVVRGDQKLSRPYSAQPQDGTDVQTPCHGPVHRHRPRFPYGALRRAVRPRRRALPQSRDVVDAHQCEGSLGAGDVVDHTYRQAVTAAGSGCMAVLDAERFLAAIFDVPFAEPEKAPTM</sequence>
<feature type="domain" description="Pyridine nucleotide-disulphide oxidoreductase N-terminal" evidence="4">
    <location>
        <begin position="151"/>
        <end position="211"/>
    </location>
</feature>
<feature type="compositionally biased region" description="Polar residues" evidence="3">
    <location>
        <begin position="216"/>
        <end position="227"/>
    </location>
</feature>
<comment type="caution">
    <text evidence="5">The sequence shown here is derived from an EMBL/GenBank/DDBJ whole genome shotgun (WGS) entry which is preliminary data.</text>
</comment>
<organism evidence="5 6">
    <name type="scientific">Streptomyces fructofermentans</name>
    <dbReference type="NCBI Taxonomy" id="152141"/>
    <lineage>
        <taxon>Bacteria</taxon>
        <taxon>Bacillati</taxon>
        <taxon>Actinomycetota</taxon>
        <taxon>Actinomycetes</taxon>
        <taxon>Kitasatosporales</taxon>
        <taxon>Streptomycetaceae</taxon>
        <taxon>Streptomyces</taxon>
    </lineage>
</organism>
<evidence type="ECO:0000256" key="2">
    <source>
        <dbReference type="ARBA" id="ARBA00023002"/>
    </source>
</evidence>
<dbReference type="InterPro" id="IPR050097">
    <property type="entry name" value="Ferredoxin-NADP_redctase_2"/>
</dbReference>
<dbReference type="EMBL" id="BMWD01000014">
    <property type="protein sequence ID" value="GGX69547.1"/>
    <property type="molecule type" value="Genomic_DNA"/>
</dbReference>
<dbReference type="InterPro" id="IPR039648">
    <property type="entry name" value="DHPH_N"/>
</dbReference>
<reference evidence="5" key="1">
    <citation type="journal article" date="2014" name="Int. J. Syst. Evol. Microbiol.">
        <title>Complete genome sequence of Corynebacterium casei LMG S-19264T (=DSM 44701T), isolated from a smear-ripened cheese.</title>
        <authorList>
            <consortium name="US DOE Joint Genome Institute (JGI-PGF)"/>
            <person name="Walter F."/>
            <person name="Albersmeier A."/>
            <person name="Kalinowski J."/>
            <person name="Ruckert C."/>
        </authorList>
    </citation>
    <scope>NUCLEOTIDE SEQUENCE</scope>
    <source>
        <strain evidence="5">JCM 4956</strain>
    </source>
</reference>
<proteinExistence type="predicted"/>
<evidence type="ECO:0000256" key="3">
    <source>
        <dbReference type="SAM" id="MobiDB-lite"/>
    </source>
</evidence>
<dbReference type="Proteomes" id="UP000645555">
    <property type="component" value="Unassembled WGS sequence"/>
</dbReference>
<dbReference type="InterPro" id="IPR036188">
    <property type="entry name" value="FAD/NAD-bd_sf"/>
</dbReference>
<keyword evidence="6" id="KW-1185">Reference proteome</keyword>
<protein>
    <submittedName>
        <fullName evidence="5">Thioredoxin reductase</fullName>
    </submittedName>
</protein>
<dbReference type="AlphaFoldDB" id="A0A918KQK0"/>
<evidence type="ECO:0000313" key="5">
    <source>
        <dbReference type="EMBL" id="GGX69547.1"/>
    </source>
</evidence>
<dbReference type="Gene3D" id="3.50.50.60">
    <property type="entry name" value="FAD/NAD(P)-binding domain"/>
    <property type="match status" value="3"/>
</dbReference>
<dbReference type="PANTHER" id="PTHR48105">
    <property type="entry name" value="THIOREDOXIN REDUCTASE 1-RELATED-RELATED"/>
    <property type="match status" value="1"/>
</dbReference>
<evidence type="ECO:0000259" key="4">
    <source>
        <dbReference type="Pfam" id="PF00070"/>
    </source>
</evidence>
<dbReference type="GO" id="GO:0016491">
    <property type="term" value="F:oxidoreductase activity"/>
    <property type="evidence" value="ECO:0007669"/>
    <property type="project" value="UniProtKB-KW"/>
</dbReference>
<accession>A0A918KQK0</accession>
<name>A0A918KQK0_9ACTN</name>
<evidence type="ECO:0000313" key="6">
    <source>
        <dbReference type="Proteomes" id="UP000645555"/>
    </source>
</evidence>